<gene>
    <name evidence="9" type="ORF">SAMN04488134_10729</name>
</gene>
<keyword evidence="6 8" id="KW-1133">Transmembrane helix</keyword>
<feature type="transmembrane region" description="Helical" evidence="8">
    <location>
        <begin position="270"/>
        <end position="293"/>
    </location>
</feature>
<evidence type="ECO:0000313" key="10">
    <source>
        <dbReference type="Proteomes" id="UP000199300"/>
    </source>
</evidence>
<feature type="transmembrane region" description="Helical" evidence="8">
    <location>
        <begin position="147"/>
        <end position="168"/>
    </location>
</feature>
<keyword evidence="5 8" id="KW-0812">Transmembrane</keyword>
<proteinExistence type="inferred from homology"/>
<name>A0A1H8PDQ0_9BACI</name>
<evidence type="ECO:0000256" key="5">
    <source>
        <dbReference type="ARBA" id="ARBA00022692"/>
    </source>
</evidence>
<dbReference type="RefSeq" id="WP_091497746.1">
    <property type="nucleotide sequence ID" value="NZ_FODJ01000007.1"/>
</dbReference>
<dbReference type="AlphaFoldDB" id="A0A1H8PDQ0"/>
<comment type="similarity">
    <text evidence="2">Belongs to the amino acid-polyamine-organocation (APC) superfamily. Spore germination protein (SGP) (TC 2.A.3.9) family.</text>
</comment>
<organism evidence="9 10">
    <name type="scientific">Amphibacillus marinus</name>
    <dbReference type="NCBI Taxonomy" id="872970"/>
    <lineage>
        <taxon>Bacteria</taxon>
        <taxon>Bacillati</taxon>
        <taxon>Bacillota</taxon>
        <taxon>Bacilli</taxon>
        <taxon>Bacillales</taxon>
        <taxon>Bacillaceae</taxon>
        <taxon>Amphibacillus</taxon>
    </lineage>
</organism>
<dbReference type="GO" id="GO:0016020">
    <property type="term" value="C:membrane"/>
    <property type="evidence" value="ECO:0007669"/>
    <property type="project" value="UniProtKB-SubCell"/>
</dbReference>
<evidence type="ECO:0000256" key="6">
    <source>
        <dbReference type="ARBA" id="ARBA00022989"/>
    </source>
</evidence>
<dbReference type="InterPro" id="IPR004761">
    <property type="entry name" value="Spore_GerAB"/>
</dbReference>
<feature type="transmembrane region" description="Helical" evidence="8">
    <location>
        <begin position="305"/>
        <end position="326"/>
    </location>
</feature>
<evidence type="ECO:0000256" key="7">
    <source>
        <dbReference type="ARBA" id="ARBA00023136"/>
    </source>
</evidence>
<dbReference type="EMBL" id="FODJ01000007">
    <property type="protein sequence ID" value="SEO39663.1"/>
    <property type="molecule type" value="Genomic_DNA"/>
</dbReference>
<dbReference type="PANTHER" id="PTHR34975">
    <property type="entry name" value="SPORE GERMINATION PROTEIN A2"/>
    <property type="match status" value="1"/>
</dbReference>
<evidence type="ECO:0000256" key="2">
    <source>
        <dbReference type="ARBA" id="ARBA00007998"/>
    </source>
</evidence>
<protein>
    <submittedName>
        <fullName evidence="9">Spore germination protein (Amino acid permease)</fullName>
    </submittedName>
</protein>
<feature type="transmembrane region" description="Helical" evidence="8">
    <location>
        <begin position="338"/>
        <end position="356"/>
    </location>
</feature>
<dbReference type="Proteomes" id="UP000199300">
    <property type="component" value="Unassembled WGS sequence"/>
</dbReference>
<dbReference type="OrthoDB" id="2081904at2"/>
<evidence type="ECO:0000256" key="3">
    <source>
        <dbReference type="ARBA" id="ARBA00022448"/>
    </source>
</evidence>
<feature type="transmembrane region" description="Helical" evidence="8">
    <location>
        <begin position="41"/>
        <end position="62"/>
    </location>
</feature>
<dbReference type="PANTHER" id="PTHR34975:SF2">
    <property type="entry name" value="SPORE GERMINATION PROTEIN A2"/>
    <property type="match status" value="1"/>
</dbReference>
<dbReference type="STRING" id="872970.SAMN04488134_10729"/>
<keyword evidence="3" id="KW-0813">Transport</keyword>
<keyword evidence="4" id="KW-0309">Germination</keyword>
<evidence type="ECO:0000256" key="8">
    <source>
        <dbReference type="SAM" id="Phobius"/>
    </source>
</evidence>
<feature type="transmembrane region" description="Helical" evidence="8">
    <location>
        <begin position="219"/>
        <end position="238"/>
    </location>
</feature>
<sequence>MNVNKKLSSFEMFSMTLILIGMKLSDTTPSLFAQKSQNALWYIPFLAFLIVLPSFFVIMYLLEKVQAKHLVNLFELLLGKLLGKGLAFFIFLLSFLMISLDSRNYVEQIKTLYFERSSSLIIFVLFCVVCVFGAIRGIEVIGYTSKVLIPFLTASLVLVIFLVYEHMIWERIYPIFGSGLQFVLKESLFKGSIFADFILLTMAYSSFKKPSDFKIGGLIALFIAVLEITFLFLIYATVFDYNSIEKVSFPFHEITQYVQLGDFFTNIETFFMVFWLLATFLRFILLLYLQTWLFGAIFNIDEFELLVLPLGFLSMVIGLIPDNSVVTELVYRNQLLDLLTPVLIVLPFLLLAIYTLRRKQVT</sequence>
<comment type="subcellular location">
    <subcellularLocation>
        <location evidence="1">Membrane</location>
        <topology evidence="1">Multi-pass membrane protein</topology>
    </subcellularLocation>
</comment>
<keyword evidence="10" id="KW-1185">Reference proteome</keyword>
<evidence type="ECO:0000256" key="1">
    <source>
        <dbReference type="ARBA" id="ARBA00004141"/>
    </source>
</evidence>
<feature type="transmembrane region" description="Helical" evidence="8">
    <location>
        <begin position="74"/>
        <end position="98"/>
    </location>
</feature>
<reference evidence="9 10" key="1">
    <citation type="submission" date="2016-10" db="EMBL/GenBank/DDBJ databases">
        <authorList>
            <person name="de Groot N.N."/>
        </authorList>
    </citation>
    <scope>NUCLEOTIDE SEQUENCE [LARGE SCALE GENOMIC DNA]</scope>
    <source>
        <strain evidence="9 10">CGMCC 1.10434</strain>
    </source>
</reference>
<feature type="transmembrane region" description="Helical" evidence="8">
    <location>
        <begin position="118"/>
        <end position="135"/>
    </location>
</feature>
<dbReference type="Pfam" id="PF03845">
    <property type="entry name" value="Spore_permease"/>
    <property type="match status" value="1"/>
</dbReference>
<accession>A0A1H8PDQ0</accession>
<dbReference type="GO" id="GO:0009847">
    <property type="term" value="P:spore germination"/>
    <property type="evidence" value="ECO:0007669"/>
    <property type="project" value="InterPro"/>
</dbReference>
<evidence type="ECO:0000313" key="9">
    <source>
        <dbReference type="EMBL" id="SEO39663.1"/>
    </source>
</evidence>
<evidence type="ECO:0000256" key="4">
    <source>
        <dbReference type="ARBA" id="ARBA00022544"/>
    </source>
</evidence>
<keyword evidence="7 8" id="KW-0472">Membrane</keyword>